<evidence type="ECO:0000313" key="4">
    <source>
        <dbReference type="Proteomes" id="UP000289269"/>
    </source>
</evidence>
<dbReference type="InterPro" id="IPR027470">
    <property type="entry name" value="Cation_efflux_CTD"/>
</dbReference>
<dbReference type="Gene3D" id="3.30.70.1350">
    <property type="entry name" value="Cation efflux protein, cytoplasmic domain"/>
    <property type="match status" value="1"/>
</dbReference>
<dbReference type="EMBL" id="SCKW01000014">
    <property type="protein sequence ID" value="RWZ79408.1"/>
    <property type="molecule type" value="Genomic_DNA"/>
</dbReference>
<comment type="caution">
    <text evidence="3">The sequence shown here is derived from an EMBL/GenBank/DDBJ whole genome shotgun (WGS) entry which is preliminary data.</text>
</comment>
<dbReference type="PANTHER" id="PTHR11562:SF17">
    <property type="entry name" value="RE54080P-RELATED"/>
    <property type="match status" value="1"/>
</dbReference>
<dbReference type="GO" id="GO:0005886">
    <property type="term" value="C:plasma membrane"/>
    <property type="evidence" value="ECO:0007669"/>
    <property type="project" value="TreeGrafter"/>
</dbReference>
<dbReference type="PANTHER" id="PTHR11562">
    <property type="entry name" value="CATION EFFLUX PROTEIN/ ZINC TRANSPORTER"/>
    <property type="match status" value="1"/>
</dbReference>
<dbReference type="Proteomes" id="UP000289269">
    <property type="component" value="Unassembled WGS sequence"/>
</dbReference>
<proteinExistence type="inferred from homology"/>
<reference evidence="3" key="1">
    <citation type="submission" date="2019-01" db="EMBL/GenBank/DDBJ databases">
        <title>Genomic signatures and co-occurrence patterns of the ultra-small Saccharimodia (Patescibacteria phylum) suggest a symbiotic lifestyle.</title>
        <authorList>
            <person name="Lemos L."/>
            <person name="Medeiros J."/>
            <person name="Andreote F."/>
            <person name="Fernandes G."/>
            <person name="Varani A."/>
            <person name="Oliveira G."/>
            <person name="Pylro V."/>
        </authorList>
    </citation>
    <scope>NUCLEOTIDE SEQUENCE [LARGE SCALE GENOMIC DNA]</scope>
    <source>
        <strain evidence="3">AMD01</strain>
    </source>
</reference>
<comment type="similarity">
    <text evidence="1">Belongs to the cation diffusion facilitator (CDF) transporter (TC 2.A.4) family. SLC30A subfamily.</text>
</comment>
<dbReference type="InterPro" id="IPR036837">
    <property type="entry name" value="Cation_efflux_CTD_sf"/>
</dbReference>
<sequence length="92" mass="9926">MPEGTNIPAIKNAVLAVPGVKGMDDLHVWALSTTSAAFSCHLVIEDSSLEESIKLKDTVKTLLSEKFGIEHVTIEIELTAGPHDNERTDEGL</sequence>
<evidence type="ECO:0000256" key="1">
    <source>
        <dbReference type="ARBA" id="ARBA00008873"/>
    </source>
</evidence>
<dbReference type="InterPro" id="IPR050681">
    <property type="entry name" value="CDF/SLC30A"/>
</dbReference>
<gene>
    <name evidence="3" type="ORF">EOT04_01855</name>
</gene>
<dbReference type="Pfam" id="PF16916">
    <property type="entry name" value="ZT_dimer"/>
    <property type="match status" value="1"/>
</dbReference>
<name>A0A4Q0AIW7_9BACT</name>
<organism evidence="3 4">
    <name type="scientific">Candidatus Chaera renei</name>
    <dbReference type="NCBI Taxonomy" id="2506947"/>
    <lineage>
        <taxon>Bacteria</taxon>
        <taxon>Candidatus Saccharimonadota</taxon>
        <taxon>Candidatus Saccharimonadia</taxon>
        <taxon>Candidatus Saccharimonadales</taxon>
        <taxon>Candidatus Saccharimonadaceae</taxon>
        <taxon>Candidatus Chaera</taxon>
    </lineage>
</organism>
<accession>A0A4Q0AIW7</accession>
<evidence type="ECO:0000259" key="2">
    <source>
        <dbReference type="Pfam" id="PF16916"/>
    </source>
</evidence>
<dbReference type="SUPFAM" id="SSF160240">
    <property type="entry name" value="Cation efflux protein cytoplasmic domain-like"/>
    <property type="match status" value="1"/>
</dbReference>
<dbReference type="AlphaFoldDB" id="A0A4Q0AIW7"/>
<feature type="domain" description="Cation efflux protein cytoplasmic" evidence="2">
    <location>
        <begin position="2"/>
        <end position="77"/>
    </location>
</feature>
<dbReference type="GO" id="GO:0005385">
    <property type="term" value="F:zinc ion transmembrane transporter activity"/>
    <property type="evidence" value="ECO:0007669"/>
    <property type="project" value="TreeGrafter"/>
</dbReference>
<evidence type="ECO:0000313" key="3">
    <source>
        <dbReference type="EMBL" id="RWZ79408.1"/>
    </source>
</evidence>
<protein>
    <submittedName>
        <fullName evidence="3">Cation transporter</fullName>
    </submittedName>
</protein>
<keyword evidence="4" id="KW-1185">Reference proteome</keyword>